<evidence type="ECO:0000313" key="2">
    <source>
        <dbReference type="EMBL" id="MBA0682669.1"/>
    </source>
</evidence>
<dbReference type="InterPro" id="IPR004821">
    <property type="entry name" value="Cyt_trans-like"/>
</dbReference>
<feature type="domain" description="Cytidyltransferase-like" evidence="1">
    <location>
        <begin position="218"/>
        <end position="243"/>
    </location>
</feature>
<evidence type="ECO:0000259" key="1">
    <source>
        <dbReference type="Pfam" id="PF01467"/>
    </source>
</evidence>
<name>A0A7J8X7A1_GOSAI</name>
<protein>
    <recommendedName>
        <fullName evidence="1">Cytidyltransferase-like domain-containing protein</fullName>
    </recommendedName>
</protein>
<sequence>MTDACIRAVVESIHSSPTQAVLYLSGGASLALGLLMSVPGASNTVLEAVVPYSRMSMIQLLAKIPAKYCSQQTADEMALLAYNRALKLSSPGSPVLGVGFTGSLATTRPKQGDHRFHLSTRTSDRHWASTVTLSKGLRSRDQEEKVSSYFLLKAIANACKVSSTFDSELTESDVVADECERFFDEEKELEQLINGQICFKYGNCFAETDKSNGDRKIILPGSFNPLHDGHLKLLEAATSIYGDGYPCFELSAINADKPPLSIPQIKERVMQFGKIGEANYFYKLSEVLMYMWWKF</sequence>
<dbReference type="Pfam" id="PF01467">
    <property type="entry name" value="CTP_transf_like"/>
    <property type="match status" value="1"/>
</dbReference>
<gene>
    <name evidence="2" type="ORF">Goari_024365</name>
</gene>
<reference evidence="2 3" key="1">
    <citation type="journal article" date="2019" name="Genome Biol. Evol.">
        <title>Insights into the evolution of the New World diploid cottons (Gossypium, subgenus Houzingenia) based on genome sequencing.</title>
        <authorList>
            <person name="Grover C.E."/>
            <person name="Arick M.A. 2nd"/>
            <person name="Thrash A."/>
            <person name="Conover J.L."/>
            <person name="Sanders W.S."/>
            <person name="Peterson D.G."/>
            <person name="Frelichowski J.E."/>
            <person name="Scheffler J.A."/>
            <person name="Scheffler B.E."/>
            <person name="Wendel J.F."/>
        </authorList>
    </citation>
    <scope>NUCLEOTIDE SEQUENCE [LARGE SCALE GENOMIC DNA]</scope>
    <source>
        <strain evidence="2">185</strain>
        <tissue evidence="2">Leaf</tissue>
    </source>
</reference>
<organism evidence="2 3">
    <name type="scientific">Gossypium aridum</name>
    <name type="common">American cotton</name>
    <name type="synonym">Erioxylum aridum</name>
    <dbReference type="NCBI Taxonomy" id="34290"/>
    <lineage>
        <taxon>Eukaryota</taxon>
        <taxon>Viridiplantae</taxon>
        <taxon>Streptophyta</taxon>
        <taxon>Embryophyta</taxon>
        <taxon>Tracheophyta</taxon>
        <taxon>Spermatophyta</taxon>
        <taxon>Magnoliopsida</taxon>
        <taxon>eudicotyledons</taxon>
        <taxon>Gunneridae</taxon>
        <taxon>Pentapetalae</taxon>
        <taxon>rosids</taxon>
        <taxon>malvids</taxon>
        <taxon>Malvales</taxon>
        <taxon>Malvaceae</taxon>
        <taxon>Malvoideae</taxon>
        <taxon>Gossypium</taxon>
    </lineage>
</organism>
<dbReference type="InterPro" id="IPR036653">
    <property type="entry name" value="CinA-like_C"/>
</dbReference>
<proteinExistence type="predicted"/>
<dbReference type="InterPro" id="IPR014729">
    <property type="entry name" value="Rossmann-like_a/b/a_fold"/>
</dbReference>
<dbReference type="FunFam" id="3.90.950.20:FF:000003">
    <property type="entry name" value="Os01g0691500 protein"/>
    <property type="match status" value="1"/>
</dbReference>
<comment type="caution">
    <text evidence="2">The sequence shown here is derived from an EMBL/GenBank/DDBJ whole genome shotgun (WGS) entry which is preliminary data.</text>
</comment>
<dbReference type="GO" id="GO:0005737">
    <property type="term" value="C:cytoplasm"/>
    <property type="evidence" value="ECO:0007669"/>
    <property type="project" value="TreeGrafter"/>
</dbReference>
<evidence type="ECO:0000313" key="3">
    <source>
        <dbReference type="Proteomes" id="UP000593577"/>
    </source>
</evidence>
<accession>A0A7J8X7A1</accession>
<keyword evidence="3" id="KW-1185">Reference proteome</keyword>
<dbReference type="Gene3D" id="3.90.950.20">
    <property type="entry name" value="CinA-like"/>
    <property type="match status" value="1"/>
</dbReference>
<dbReference type="EMBL" id="JABFAA010000005">
    <property type="protein sequence ID" value="MBA0682669.1"/>
    <property type="molecule type" value="Genomic_DNA"/>
</dbReference>
<dbReference type="GO" id="GO:0005634">
    <property type="term" value="C:nucleus"/>
    <property type="evidence" value="ECO:0007669"/>
    <property type="project" value="TreeGrafter"/>
</dbReference>
<dbReference type="PANTHER" id="PTHR31285:SF0">
    <property type="entry name" value="NICOTINAMIDE MONONUCLEOTIDE ADENYLYLTRANSFERASE"/>
    <property type="match status" value="1"/>
</dbReference>
<dbReference type="SUPFAM" id="SSF52374">
    <property type="entry name" value="Nucleotidylyl transferase"/>
    <property type="match status" value="1"/>
</dbReference>
<dbReference type="Proteomes" id="UP000593577">
    <property type="component" value="Unassembled WGS sequence"/>
</dbReference>
<dbReference type="AlphaFoldDB" id="A0A7J8X7A1"/>
<dbReference type="GO" id="GO:0000309">
    <property type="term" value="F:nicotinamide-nucleotide adenylyltransferase activity"/>
    <property type="evidence" value="ECO:0007669"/>
    <property type="project" value="TreeGrafter"/>
</dbReference>
<dbReference type="GO" id="GO:0016887">
    <property type="term" value="F:ATP hydrolysis activity"/>
    <property type="evidence" value="ECO:0007669"/>
    <property type="project" value="TreeGrafter"/>
</dbReference>
<dbReference type="Gene3D" id="3.40.50.620">
    <property type="entry name" value="HUPs"/>
    <property type="match status" value="1"/>
</dbReference>
<dbReference type="PANTHER" id="PTHR31285">
    <property type="entry name" value="NICOTINAMIDE MONONUCLEOTIDE ADENYLYLTRANSFERASE"/>
    <property type="match status" value="1"/>
</dbReference>